<name>A0A397HLL0_9GLOM</name>
<keyword evidence="2" id="KW-1185">Reference proteome</keyword>
<dbReference type="Proteomes" id="UP000266861">
    <property type="component" value="Unassembled WGS sequence"/>
</dbReference>
<comment type="caution">
    <text evidence="1">The sequence shown here is derived from an EMBL/GenBank/DDBJ whole genome shotgun (WGS) entry which is preliminary data.</text>
</comment>
<dbReference type="AlphaFoldDB" id="A0A397HLL0"/>
<organism evidence="1 2">
    <name type="scientific">Diversispora epigaea</name>
    <dbReference type="NCBI Taxonomy" id="1348612"/>
    <lineage>
        <taxon>Eukaryota</taxon>
        <taxon>Fungi</taxon>
        <taxon>Fungi incertae sedis</taxon>
        <taxon>Mucoromycota</taxon>
        <taxon>Glomeromycotina</taxon>
        <taxon>Glomeromycetes</taxon>
        <taxon>Diversisporales</taxon>
        <taxon>Diversisporaceae</taxon>
        <taxon>Diversispora</taxon>
    </lineage>
</organism>
<dbReference type="STRING" id="1348612.A0A397HLL0"/>
<proteinExistence type="predicted"/>
<gene>
    <name evidence="1" type="ORF">Glove_334g31</name>
</gene>
<evidence type="ECO:0000313" key="1">
    <source>
        <dbReference type="EMBL" id="RHZ62858.1"/>
    </source>
</evidence>
<accession>A0A397HLL0</accession>
<reference evidence="1 2" key="1">
    <citation type="submission" date="2018-08" db="EMBL/GenBank/DDBJ databases">
        <title>Genome and evolution of the arbuscular mycorrhizal fungus Diversispora epigaea (formerly Glomus versiforme) and its bacterial endosymbionts.</title>
        <authorList>
            <person name="Sun X."/>
            <person name="Fei Z."/>
            <person name="Harrison M."/>
        </authorList>
    </citation>
    <scope>NUCLEOTIDE SEQUENCE [LARGE SCALE GENOMIC DNA]</scope>
    <source>
        <strain evidence="1 2">IT104</strain>
    </source>
</reference>
<sequence>MLAVPHATLGRETLVIDDYSKKLISWMGHHARRYLNTYGVDLNEINENGAIILVDCKMRILSQTHKKPNPNSLTSVDSSLRLKNLKEQINEKPNLQYLLTLNPPKKPFKIDIRYLYMDWTLENMFHIEIVNRNHKFQPNRTI</sequence>
<dbReference type="EMBL" id="PQFF01000305">
    <property type="protein sequence ID" value="RHZ62858.1"/>
    <property type="molecule type" value="Genomic_DNA"/>
</dbReference>
<evidence type="ECO:0000313" key="2">
    <source>
        <dbReference type="Proteomes" id="UP000266861"/>
    </source>
</evidence>
<protein>
    <submittedName>
        <fullName evidence="1">Uncharacterized protein</fullName>
    </submittedName>
</protein>